<dbReference type="PANTHER" id="PTHR12358">
    <property type="entry name" value="SPHINGOSINE KINASE"/>
    <property type="match status" value="1"/>
</dbReference>
<dbReference type="OMA" id="HDCEDYV"/>
<dbReference type="VEuPathDB" id="TriTrypDB:BSAL_25910"/>
<dbReference type="PROSITE" id="PS50146">
    <property type="entry name" value="DAGK"/>
    <property type="match status" value="1"/>
</dbReference>
<dbReference type="GO" id="GO:0046512">
    <property type="term" value="P:sphingosine biosynthetic process"/>
    <property type="evidence" value="ECO:0007669"/>
    <property type="project" value="TreeGrafter"/>
</dbReference>
<dbReference type="Gene3D" id="3.40.50.10330">
    <property type="entry name" value="Probable inorganic polyphosphate/atp-NAD kinase, domain 1"/>
    <property type="match status" value="1"/>
</dbReference>
<dbReference type="Proteomes" id="UP000051952">
    <property type="component" value="Unassembled WGS sequence"/>
</dbReference>
<evidence type="ECO:0000313" key="8">
    <source>
        <dbReference type="Proteomes" id="UP000051952"/>
    </source>
</evidence>
<dbReference type="SMART" id="SM00046">
    <property type="entry name" value="DAGKc"/>
    <property type="match status" value="1"/>
</dbReference>
<organism evidence="7 8">
    <name type="scientific">Bodo saltans</name>
    <name type="common">Flagellated protozoan</name>
    <dbReference type="NCBI Taxonomy" id="75058"/>
    <lineage>
        <taxon>Eukaryota</taxon>
        <taxon>Discoba</taxon>
        <taxon>Euglenozoa</taxon>
        <taxon>Kinetoplastea</taxon>
        <taxon>Metakinetoplastina</taxon>
        <taxon>Eubodonida</taxon>
        <taxon>Bodonidae</taxon>
        <taxon>Bodo</taxon>
    </lineage>
</organism>
<proteinExistence type="predicted"/>
<sequence length="617" mass="66759">MSVVVEAPIAFRDGNAILRFDPLFPGGGLLSIVSGADRSGKNSIVFQSKVDDLVNIETGDERLARQQRRNQEHSGADAASLQASESAAINAGVTGDEDVGCFARSSKAVRGGGGTKRTSSLMAGAGSDSDTGAPESAAPTGPQPFFIHYVVPKKKKLITATFFSRAGKEQLALVREVVEKTLAAVYPQGKKELIVFVSPVSGSGGAKKMWERDVLPLVSLSKHSIRVITTTRQAHAEDFVADLANTVNSSHVCVAVGGDGMMHEAVNGVQRRKQALLERGVDIASAGGVPLLATIPAGSGCGLAKCFNILEPIEAAKALVHLNSTNVDLFRITYVPCFHNYVPTEFEIRAAKKSNKPIPQRHSGMTDVQDPPRYAFLNNCFGVTNEVDKGSEHMRWMGNARFTVKAMQILVDGIPQYRMRVRYRPWVHQETGERLEKTEVGQVLPYKTYPRCNGRDECAHCTSNRKRTRSGENIPGADDSLTPVAPTSSSTKNEEETDWKELAEDRFTLLMLNNLVDAARDMAVAPLAHAGDGSMDIVYSGRLPHDPRPVGRGEFIKIFLGLEGGTHIEDPTVHYIKAAEVEVLPEDGLVMADGELLPTSGVRVKMIPQGVRVVRSL</sequence>
<dbReference type="OrthoDB" id="3853857at2759"/>
<dbReference type="GO" id="GO:0005737">
    <property type="term" value="C:cytoplasm"/>
    <property type="evidence" value="ECO:0007669"/>
    <property type="project" value="TreeGrafter"/>
</dbReference>
<dbReference type="InterPro" id="IPR045540">
    <property type="entry name" value="YegS/DAGK_C"/>
</dbReference>
<dbReference type="AlphaFoldDB" id="A0A0S4JLL4"/>
<dbReference type="Gene3D" id="2.60.200.40">
    <property type="match status" value="1"/>
</dbReference>
<feature type="region of interest" description="Disordered" evidence="5">
    <location>
        <begin position="108"/>
        <end position="139"/>
    </location>
</feature>
<name>A0A0S4JLL4_BODSA</name>
<dbReference type="EMBL" id="CYKH01001807">
    <property type="protein sequence ID" value="CUG90283.1"/>
    <property type="molecule type" value="Genomic_DNA"/>
</dbReference>
<dbReference type="InterPro" id="IPR050187">
    <property type="entry name" value="Lipid_Phosphate_FormReg"/>
</dbReference>
<dbReference type="InterPro" id="IPR001206">
    <property type="entry name" value="Diacylglycerol_kinase_cat_dom"/>
</dbReference>
<reference evidence="8" key="1">
    <citation type="submission" date="2015-09" db="EMBL/GenBank/DDBJ databases">
        <authorList>
            <consortium name="Pathogen Informatics"/>
        </authorList>
    </citation>
    <scope>NUCLEOTIDE SEQUENCE [LARGE SCALE GENOMIC DNA]</scope>
    <source>
        <strain evidence="8">Lake Konstanz</strain>
    </source>
</reference>
<keyword evidence="1" id="KW-0808">Transferase</keyword>
<accession>A0A0S4JLL4</accession>
<evidence type="ECO:0000313" key="7">
    <source>
        <dbReference type="EMBL" id="CUG90283.1"/>
    </source>
</evidence>
<dbReference type="Pfam" id="PF00781">
    <property type="entry name" value="DAGK_cat"/>
    <property type="match status" value="1"/>
</dbReference>
<keyword evidence="8" id="KW-1185">Reference proteome</keyword>
<evidence type="ECO:0000256" key="5">
    <source>
        <dbReference type="SAM" id="MobiDB-lite"/>
    </source>
</evidence>
<protein>
    <submittedName>
        <fullName evidence="7">Diacylglycerol kinase, putative</fullName>
    </submittedName>
</protein>
<keyword evidence="4" id="KW-0067">ATP-binding</keyword>
<dbReference type="PANTHER" id="PTHR12358:SF31">
    <property type="entry name" value="ACYLGLYCEROL KINASE, MITOCHONDRIAL"/>
    <property type="match status" value="1"/>
</dbReference>
<keyword evidence="2" id="KW-0547">Nucleotide-binding</keyword>
<dbReference type="SUPFAM" id="SSF111331">
    <property type="entry name" value="NAD kinase/diacylglycerol kinase-like"/>
    <property type="match status" value="1"/>
</dbReference>
<feature type="region of interest" description="Disordered" evidence="5">
    <location>
        <begin position="458"/>
        <end position="499"/>
    </location>
</feature>
<dbReference type="GO" id="GO:0001727">
    <property type="term" value="F:lipid kinase activity"/>
    <property type="evidence" value="ECO:0007669"/>
    <property type="project" value="TreeGrafter"/>
</dbReference>
<dbReference type="GO" id="GO:0005524">
    <property type="term" value="F:ATP binding"/>
    <property type="evidence" value="ECO:0007669"/>
    <property type="project" value="UniProtKB-KW"/>
</dbReference>
<evidence type="ECO:0000256" key="4">
    <source>
        <dbReference type="ARBA" id="ARBA00022840"/>
    </source>
</evidence>
<evidence type="ECO:0000256" key="2">
    <source>
        <dbReference type="ARBA" id="ARBA00022741"/>
    </source>
</evidence>
<evidence type="ECO:0000259" key="6">
    <source>
        <dbReference type="PROSITE" id="PS50146"/>
    </source>
</evidence>
<keyword evidence="3 7" id="KW-0418">Kinase</keyword>
<dbReference type="GO" id="GO:0016020">
    <property type="term" value="C:membrane"/>
    <property type="evidence" value="ECO:0007669"/>
    <property type="project" value="TreeGrafter"/>
</dbReference>
<evidence type="ECO:0000256" key="1">
    <source>
        <dbReference type="ARBA" id="ARBA00022679"/>
    </source>
</evidence>
<evidence type="ECO:0000256" key="3">
    <source>
        <dbReference type="ARBA" id="ARBA00022777"/>
    </source>
</evidence>
<gene>
    <name evidence="7" type="ORF">BSAL_25910</name>
</gene>
<feature type="domain" description="DAGKc" evidence="6">
    <location>
        <begin position="188"/>
        <end position="336"/>
    </location>
</feature>
<dbReference type="InterPro" id="IPR016064">
    <property type="entry name" value="NAD/diacylglycerol_kinase_sf"/>
</dbReference>
<dbReference type="InterPro" id="IPR017438">
    <property type="entry name" value="ATP-NAD_kinase_N"/>
</dbReference>
<dbReference type="Pfam" id="PF19279">
    <property type="entry name" value="YegS_C"/>
    <property type="match status" value="1"/>
</dbReference>